<evidence type="ECO:0000313" key="1">
    <source>
        <dbReference type="EMBL" id="KAH6923357.1"/>
    </source>
</evidence>
<sequence>MGLRAAQAAFAACCLALVASAPTDSVYYIPVFDTETVVYPELQEVDDNAVLLHITDGYQLVLRQDSVLPPRLLIRTFKDGEPVDTIMRTTRIGKNIFSEEHGGASVMIRRNRDTNRTTVEGILDNDLRIIPMKDKDNKNAHKIFRVKDKSTHVLDSILTNNATLAEDIESNEVPMQDMANKTLKVRPEVVIISDSVHNRNFKTRGDLIRYIGIFINAVNLRYATAAGMDIKMKLTAIIISTPDQETYVKYAGNYVNADQTIAALTLKLASGYIPGNYDMAYMLTGRDIAQVTPSNSLHIRRRRMGCVHDGDPPPDYLADSPGATECPWDDGFIMSYKDGGLNKYMFSQCCINQIRHLLRRGSHNCLLEEFNYPLRLDKRLPGEQLQPIDYCRIRFPEIPYVWTDGNPADLLQCKIRCSYPVNPYTGLYVYRQANALDGTTCSEGKILPYAHFEEFPNGINIVGPLAVVAEVMVRSLKMRYQVLFPEERIWGIKSKGNFTGFLGMVQNGGIDVMMGPVTPTTGRAEAADFSAPYDVNYVGLMSWKPVKFVDPFNFILSFDLNVWLGIFFCWLLLAFVTARMDIVSGSLFRHKKRSFSEYFWIYYKLLYPNCYPNNKASWFRLLFGVWLIALVVIMNLLNCTLTSTMLVRKTSDYVDSFEDLLRFPKVKIAAEKLTYFSKIFQVNNYALEFGAVSHLKVTLIPWERRLRKLSSRHQKVVGVYVDGPVLRSLMNEVVMKKRVIVGPDVMLKSHIADNFAKTGTCRHHVARGTGGPINIVMLVRKTLPNEFKRKLDRFITHVNECHAYHKEMEWRLRNYTMCQNEKDDGIKPLSMVDLQGGFVVLVVGICTSLVAFVAEWVHTRTVTRSSKKQ</sequence>
<dbReference type="Proteomes" id="UP000821845">
    <property type="component" value="Chromosome 8"/>
</dbReference>
<accession>A0ACB7RK98</accession>
<keyword evidence="2" id="KW-1185">Reference proteome</keyword>
<reference evidence="1" key="1">
    <citation type="submission" date="2020-05" db="EMBL/GenBank/DDBJ databases">
        <title>Large-scale comparative analyses of tick genomes elucidate their genetic diversity and vector capacities.</title>
        <authorList>
            <person name="Jia N."/>
            <person name="Wang J."/>
            <person name="Shi W."/>
            <person name="Du L."/>
            <person name="Sun Y."/>
            <person name="Zhan W."/>
            <person name="Jiang J."/>
            <person name="Wang Q."/>
            <person name="Zhang B."/>
            <person name="Ji P."/>
            <person name="Sakyi L.B."/>
            <person name="Cui X."/>
            <person name="Yuan T."/>
            <person name="Jiang B."/>
            <person name="Yang W."/>
            <person name="Lam T.T.-Y."/>
            <person name="Chang Q."/>
            <person name="Ding S."/>
            <person name="Wang X."/>
            <person name="Zhu J."/>
            <person name="Ruan X."/>
            <person name="Zhao L."/>
            <person name="Wei J."/>
            <person name="Que T."/>
            <person name="Du C."/>
            <person name="Cheng J."/>
            <person name="Dai P."/>
            <person name="Han X."/>
            <person name="Huang E."/>
            <person name="Gao Y."/>
            <person name="Liu J."/>
            <person name="Shao H."/>
            <person name="Ye R."/>
            <person name="Li L."/>
            <person name="Wei W."/>
            <person name="Wang X."/>
            <person name="Wang C."/>
            <person name="Yang T."/>
            <person name="Huo Q."/>
            <person name="Li W."/>
            <person name="Guo W."/>
            <person name="Chen H."/>
            <person name="Zhou L."/>
            <person name="Ni X."/>
            <person name="Tian J."/>
            <person name="Zhou Y."/>
            <person name="Sheng Y."/>
            <person name="Liu T."/>
            <person name="Pan Y."/>
            <person name="Xia L."/>
            <person name="Li J."/>
            <person name="Zhao F."/>
            <person name="Cao W."/>
        </authorList>
    </citation>
    <scope>NUCLEOTIDE SEQUENCE</scope>
    <source>
        <strain evidence="1">Hyas-2018</strain>
    </source>
</reference>
<gene>
    <name evidence="1" type="ORF">HPB50_000442</name>
</gene>
<comment type="caution">
    <text evidence="1">The sequence shown here is derived from an EMBL/GenBank/DDBJ whole genome shotgun (WGS) entry which is preliminary data.</text>
</comment>
<organism evidence="1 2">
    <name type="scientific">Hyalomma asiaticum</name>
    <name type="common">Tick</name>
    <dbReference type="NCBI Taxonomy" id="266040"/>
    <lineage>
        <taxon>Eukaryota</taxon>
        <taxon>Metazoa</taxon>
        <taxon>Ecdysozoa</taxon>
        <taxon>Arthropoda</taxon>
        <taxon>Chelicerata</taxon>
        <taxon>Arachnida</taxon>
        <taxon>Acari</taxon>
        <taxon>Parasitiformes</taxon>
        <taxon>Ixodida</taxon>
        <taxon>Ixodoidea</taxon>
        <taxon>Ixodidae</taxon>
        <taxon>Hyalomminae</taxon>
        <taxon>Hyalomma</taxon>
    </lineage>
</organism>
<name>A0ACB7RK98_HYAAI</name>
<protein>
    <submittedName>
        <fullName evidence="1">Uncharacterized protein</fullName>
    </submittedName>
</protein>
<evidence type="ECO:0000313" key="2">
    <source>
        <dbReference type="Proteomes" id="UP000821845"/>
    </source>
</evidence>
<proteinExistence type="predicted"/>
<dbReference type="EMBL" id="CM023488">
    <property type="protein sequence ID" value="KAH6923357.1"/>
    <property type="molecule type" value="Genomic_DNA"/>
</dbReference>